<evidence type="ECO:0000256" key="4">
    <source>
        <dbReference type="ARBA" id="ARBA00022917"/>
    </source>
</evidence>
<dbReference type="InterPro" id="IPR014721">
    <property type="entry name" value="Ribsml_uS5_D2-typ_fold_subgr"/>
</dbReference>
<evidence type="ECO:0000256" key="6">
    <source>
        <dbReference type="ARBA" id="ARBA00024731"/>
    </source>
</evidence>
<dbReference type="Pfam" id="PF22042">
    <property type="entry name" value="EF-G_D2"/>
    <property type="match status" value="1"/>
</dbReference>
<accession>A0A8J7QD12</accession>
<dbReference type="InterPro" id="IPR031157">
    <property type="entry name" value="G_TR_CS"/>
</dbReference>
<evidence type="ECO:0000259" key="9">
    <source>
        <dbReference type="PROSITE" id="PS51722"/>
    </source>
</evidence>
<evidence type="ECO:0000256" key="3">
    <source>
        <dbReference type="ARBA" id="ARBA00022768"/>
    </source>
</evidence>
<dbReference type="InterPro" id="IPR009022">
    <property type="entry name" value="EFG_III"/>
</dbReference>
<dbReference type="SMART" id="SM00838">
    <property type="entry name" value="EFG_C"/>
    <property type="match status" value="1"/>
</dbReference>
<sequence length="700" mass="77242">MSRDLSLEKYRNIGIMAHIDAGKTTTTERILYYTGVNYKVGEVHHGTATMDWMEDEQERGITITSAATTCHWNDYRINIIDTPGHVDFTAEVERSLRVLDGAVAIYDAVAGVEAQSETVWRQADKYRVPRIAYINKLDRAGADHARVVEMMAERLNAVPFVIQLPLGIEDAFNGVIDLVENQIISWQGDDKDSTFERLPVSDEHRATVDAAREALMESLAETDEALLETYLEEGALTVEQMKTALRRLTLTLQGVPVLCGSSFKNKGVQPLLDAVVDYLPSPADIGAVVGHSLDYSEEVRREARDDEPFSALVFKIAGNKYGDLAYIRIYSGVVKSGEKVFNVAKNRDERIGHFFQMHANKQKEVKEAATGDIVAIAGFKNVVTGDTICHPDSPLLLERMDFPEPVIHIAIEPKTKADQDKLSQTLDRLALEDPTFQVRVDEESGQTIISGMGELHLEILVKRMIRDFNVQANVGKPQVAYRETVIGEARVDETYERQLTGKRIFARVALSVKPAERGAGVCFENLTNETTLPQVFADAVQEGVLQAARSGAIAGFEMVDVQVALHDASFDDVDSSDVAFKVAATMAFKRAAREAQAVLIEPVMNVEVATPEEYMGSVVGDLNTRGGRILNMESRGDLHVVRAHVSLANMFGYSTALRSVSQGRATFSMEFSQYAEAPRAIQEKYAPQMGVSGDGIRSMG</sequence>
<dbReference type="Proteomes" id="UP000664417">
    <property type="component" value="Unassembled WGS sequence"/>
</dbReference>
<dbReference type="PRINTS" id="PR00315">
    <property type="entry name" value="ELONGATNFCT"/>
</dbReference>
<dbReference type="NCBIfam" id="TIGR00231">
    <property type="entry name" value="small_GTP"/>
    <property type="match status" value="1"/>
</dbReference>
<dbReference type="InterPro" id="IPR009000">
    <property type="entry name" value="Transl_B-barrel_sf"/>
</dbReference>
<keyword evidence="4 7" id="KW-0648">Protein biosynthesis</keyword>
<comment type="subcellular location">
    <subcellularLocation>
        <location evidence="7">Cytoplasm</location>
    </subcellularLocation>
</comment>
<dbReference type="InterPro" id="IPR035649">
    <property type="entry name" value="EFG_V"/>
</dbReference>
<dbReference type="InterPro" id="IPR035647">
    <property type="entry name" value="EFG_III/V"/>
</dbReference>
<dbReference type="CDD" id="cd16262">
    <property type="entry name" value="EFG_III"/>
    <property type="match status" value="1"/>
</dbReference>
<dbReference type="InterPro" id="IPR027417">
    <property type="entry name" value="P-loop_NTPase"/>
</dbReference>
<organism evidence="10 11">
    <name type="scientific">Acanthopleuribacter pedis</name>
    <dbReference type="NCBI Taxonomy" id="442870"/>
    <lineage>
        <taxon>Bacteria</taxon>
        <taxon>Pseudomonadati</taxon>
        <taxon>Acidobacteriota</taxon>
        <taxon>Holophagae</taxon>
        <taxon>Acanthopleuribacterales</taxon>
        <taxon>Acanthopleuribacteraceae</taxon>
        <taxon>Acanthopleuribacter</taxon>
    </lineage>
</organism>
<dbReference type="SMART" id="SM00889">
    <property type="entry name" value="EFG_IV"/>
    <property type="match status" value="1"/>
</dbReference>
<dbReference type="CDD" id="cd03713">
    <property type="entry name" value="EFG_mtEFG_C"/>
    <property type="match status" value="1"/>
</dbReference>
<dbReference type="InterPro" id="IPR004540">
    <property type="entry name" value="Transl_elong_EFG/EF2"/>
</dbReference>
<evidence type="ECO:0000256" key="7">
    <source>
        <dbReference type="HAMAP-Rule" id="MF_00054"/>
    </source>
</evidence>
<dbReference type="SUPFAM" id="SSF54211">
    <property type="entry name" value="Ribosomal protein S5 domain 2-like"/>
    <property type="match status" value="1"/>
</dbReference>
<dbReference type="FunFam" id="3.30.70.240:FF:000001">
    <property type="entry name" value="Elongation factor G"/>
    <property type="match status" value="1"/>
</dbReference>
<evidence type="ECO:0000256" key="2">
    <source>
        <dbReference type="ARBA" id="ARBA00022741"/>
    </source>
</evidence>
<dbReference type="EMBL" id="JAFREP010000033">
    <property type="protein sequence ID" value="MBO1322272.1"/>
    <property type="molecule type" value="Genomic_DNA"/>
</dbReference>
<comment type="similarity">
    <text evidence="1 7">Belongs to the TRAFAC class translation factor GTPase superfamily. Classic translation factor GTPase family. EF-G/EF-2 subfamily.</text>
</comment>
<dbReference type="Gene3D" id="3.30.230.10">
    <property type="match status" value="1"/>
</dbReference>
<evidence type="ECO:0000256" key="8">
    <source>
        <dbReference type="NCBIfam" id="TIGR00484"/>
    </source>
</evidence>
<dbReference type="Pfam" id="PF03764">
    <property type="entry name" value="EFG_IV"/>
    <property type="match status" value="1"/>
</dbReference>
<dbReference type="PANTHER" id="PTHR43261:SF1">
    <property type="entry name" value="RIBOSOME-RELEASING FACTOR 2, MITOCHONDRIAL"/>
    <property type="match status" value="1"/>
</dbReference>
<dbReference type="SUPFAM" id="SSF50447">
    <property type="entry name" value="Translation proteins"/>
    <property type="match status" value="1"/>
</dbReference>
<dbReference type="FunFam" id="2.40.30.10:FF:000006">
    <property type="entry name" value="Elongation factor G"/>
    <property type="match status" value="1"/>
</dbReference>
<name>A0A8J7QD12_9BACT</name>
<dbReference type="Pfam" id="PF00679">
    <property type="entry name" value="EFG_C"/>
    <property type="match status" value="1"/>
</dbReference>
<evidence type="ECO:0000313" key="11">
    <source>
        <dbReference type="Proteomes" id="UP000664417"/>
    </source>
</evidence>
<comment type="function">
    <text evidence="6 7">Catalyzes the GTP-dependent ribosomal translocation step during translation elongation. During this step, the ribosome changes from the pre-translocational (PRE) to the post-translocational (POST) state as the newly formed A-site-bound peptidyl-tRNA and P-site-bound deacylated tRNA move to the P and E sites, respectively. Catalyzes the coordinated movement of the two tRNA molecules, the mRNA and conformational changes in the ribosome.</text>
</comment>
<dbReference type="HAMAP" id="MF_00054_B">
    <property type="entry name" value="EF_G_EF_2_B"/>
    <property type="match status" value="1"/>
</dbReference>
<feature type="domain" description="Tr-type G" evidence="9">
    <location>
        <begin position="8"/>
        <end position="283"/>
    </location>
</feature>
<dbReference type="Gene3D" id="3.40.50.300">
    <property type="entry name" value="P-loop containing nucleotide triphosphate hydrolases"/>
    <property type="match status" value="1"/>
</dbReference>
<dbReference type="AlphaFoldDB" id="A0A8J7QD12"/>
<dbReference type="CDD" id="cd04088">
    <property type="entry name" value="EFG_mtEFG_II"/>
    <property type="match status" value="1"/>
</dbReference>
<reference evidence="10" key="1">
    <citation type="submission" date="2021-03" db="EMBL/GenBank/DDBJ databases">
        <authorList>
            <person name="Wang G."/>
        </authorList>
    </citation>
    <scope>NUCLEOTIDE SEQUENCE</scope>
    <source>
        <strain evidence="10">KCTC 12899</strain>
    </source>
</reference>
<dbReference type="GO" id="GO:0032790">
    <property type="term" value="P:ribosome disassembly"/>
    <property type="evidence" value="ECO:0007669"/>
    <property type="project" value="TreeGrafter"/>
</dbReference>
<dbReference type="PROSITE" id="PS00301">
    <property type="entry name" value="G_TR_1"/>
    <property type="match status" value="1"/>
</dbReference>
<dbReference type="SUPFAM" id="SSF52540">
    <property type="entry name" value="P-loop containing nucleoside triphosphate hydrolases"/>
    <property type="match status" value="1"/>
</dbReference>
<dbReference type="Gene3D" id="3.30.70.240">
    <property type="match status" value="1"/>
</dbReference>
<dbReference type="NCBIfam" id="TIGR00484">
    <property type="entry name" value="EF-G"/>
    <property type="match status" value="1"/>
</dbReference>
<evidence type="ECO:0000256" key="5">
    <source>
        <dbReference type="ARBA" id="ARBA00023134"/>
    </source>
</evidence>
<evidence type="ECO:0000313" key="10">
    <source>
        <dbReference type="EMBL" id="MBO1322272.1"/>
    </source>
</evidence>
<evidence type="ECO:0000256" key="1">
    <source>
        <dbReference type="ARBA" id="ARBA00005870"/>
    </source>
</evidence>
<dbReference type="InterPro" id="IPR000795">
    <property type="entry name" value="T_Tr_GTP-bd_dom"/>
</dbReference>
<feature type="binding site" evidence="7">
    <location>
        <begin position="81"/>
        <end position="85"/>
    </location>
    <ligand>
        <name>GTP</name>
        <dbReference type="ChEBI" id="CHEBI:37565"/>
    </ligand>
</feature>
<dbReference type="InterPro" id="IPR005517">
    <property type="entry name" value="Transl_elong_EFG/EF2_IV"/>
</dbReference>
<keyword evidence="5 7" id="KW-0342">GTP-binding</keyword>
<dbReference type="InterPro" id="IPR000640">
    <property type="entry name" value="EFG_V-like"/>
</dbReference>
<dbReference type="CDD" id="cd01886">
    <property type="entry name" value="EF-G"/>
    <property type="match status" value="1"/>
</dbReference>
<gene>
    <name evidence="7 10" type="primary">fusA</name>
    <name evidence="10" type="ORF">J3U88_27615</name>
</gene>
<keyword evidence="3 7" id="KW-0251">Elongation factor</keyword>
<dbReference type="GO" id="GO:0003746">
    <property type="term" value="F:translation elongation factor activity"/>
    <property type="evidence" value="ECO:0007669"/>
    <property type="project" value="UniProtKB-UniRule"/>
</dbReference>
<dbReference type="Pfam" id="PF14492">
    <property type="entry name" value="EFG_III"/>
    <property type="match status" value="1"/>
</dbReference>
<feature type="binding site" evidence="7">
    <location>
        <begin position="135"/>
        <end position="138"/>
    </location>
    <ligand>
        <name>GTP</name>
        <dbReference type="ChEBI" id="CHEBI:37565"/>
    </ligand>
</feature>
<dbReference type="PROSITE" id="PS51722">
    <property type="entry name" value="G_TR_2"/>
    <property type="match status" value="1"/>
</dbReference>
<dbReference type="NCBIfam" id="NF009381">
    <property type="entry name" value="PRK12740.1-5"/>
    <property type="match status" value="1"/>
</dbReference>
<dbReference type="InterPro" id="IPR005225">
    <property type="entry name" value="Small_GTP-bd"/>
</dbReference>
<keyword evidence="7" id="KW-0963">Cytoplasm</keyword>
<dbReference type="PANTHER" id="PTHR43261">
    <property type="entry name" value="TRANSLATION ELONGATION FACTOR G-RELATED"/>
    <property type="match status" value="1"/>
</dbReference>
<comment type="caution">
    <text evidence="10">The sequence shown here is derived from an EMBL/GenBank/DDBJ whole genome shotgun (WGS) entry which is preliminary data.</text>
</comment>
<dbReference type="InterPro" id="IPR020568">
    <property type="entry name" value="Ribosomal_Su5_D2-typ_SF"/>
</dbReference>
<dbReference type="InterPro" id="IPR053905">
    <property type="entry name" value="EF-G-like_DII"/>
</dbReference>
<keyword evidence="2 7" id="KW-0547">Nucleotide-binding</keyword>
<dbReference type="RefSeq" id="WP_207862243.1">
    <property type="nucleotide sequence ID" value="NZ_JAFREP010000033.1"/>
</dbReference>
<feature type="binding site" evidence="7">
    <location>
        <begin position="17"/>
        <end position="24"/>
    </location>
    <ligand>
        <name>GTP</name>
        <dbReference type="ChEBI" id="CHEBI:37565"/>
    </ligand>
</feature>
<dbReference type="GO" id="GO:0005525">
    <property type="term" value="F:GTP binding"/>
    <property type="evidence" value="ECO:0007669"/>
    <property type="project" value="UniProtKB-UniRule"/>
</dbReference>
<dbReference type="FunFam" id="3.30.70.870:FF:000001">
    <property type="entry name" value="Elongation factor G"/>
    <property type="match status" value="1"/>
</dbReference>
<dbReference type="InterPro" id="IPR041095">
    <property type="entry name" value="EFG_II"/>
</dbReference>
<proteinExistence type="inferred from homology"/>
<dbReference type="Pfam" id="PF00009">
    <property type="entry name" value="GTP_EFTU"/>
    <property type="match status" value="1"/>
</dbReference>
<keyword evidence="11" id="KW-1185">Reference proteome</keyword>
<dbReference type="Gene3D" id="2.40.30.10">
    <property type="entry name" value="Translation factors"/>
    <property type="match status" value="1"/>
</dbReference>
<dbReference type="GO" id="GO:0003924">
    <property type="term" value="F:GTPase activity"/>
    <property type="evidence" value="ECO:0007669"/>
    <property type="project" value="InterPro"/>
</dbReference>
<dbReference type="FunFam" id="3.40.50.300:FF:000029">
    <property type="entry name" value="Elongation factor G"/>
    <property type="match status" value="1"/>
</dbReference>
<protein>
    <recommendedName>
        <fullName evidence="7 8">Elongation factor G</fullName>
        <shortName evidence="7">EF-G</shortName>
    </recommendedName>
</protein>
<dbReference type="SUPFAM" id="SSF54980">
    <property type="entry name" value="EF-G C-terminal domain-like"/>
    <property type="match status" value="2"/>
</dbReference>
<dbReference type="GO" id="GO:0005737">
    <property type="term" value="C:cytoplasm"/>
    <property type="evidence" value="ECO:0007669"/>
    <property type="project" value="UniProtKB-SubCell"/>
</dbReference>
<dbReference type="Gene3D" id="3.30.70.870">
    <property type="entry name" value="Elongation Factor G (Translational Gtpase), domain 3"/>
    <property type="match status" value="1"/>
</dbReference>